<dbReference type="Pfam" id="PF08955">
    <property type="entry name" value="BofC_C"/>
    <property type="match status" value="1"/>
</dbReference>
<dbReference type="InterPro" id="IPR015050">
    <property type="entry name" value="BofC_C"/>
</dbReference>
<evidence type="ECO:0000313" key="3">
    <source>
        <dbReference type="Proteomes" id="UP001519887"/>
    </source>
</evidence>
<keyword evidence="3" id="KW-1185">Reference proteome</keyword>
<dbReference type="RefSeq" id="WP_210045667.1">
    <property type="nucleotide sequence ID" value="NZ_JBHLVU010000018.1"/>
</dbReference>
<evidence type="ECO:0000313" key="2">
    <source>
        <dbReference type="EMBL" id="MBW7459249.1"/>
    </source>
</evidence>
<organism evidence="2 3">
    <name type="scientific">Paenibacillus sepulcri</name>
    <dbReference type="NCBI Taxonomy" id="359917"/>
    <lineage>
        <taxon>Bacteria</taxon>
        <taxon>Bacillati</taxon>
        <taxon>Bacillota</taxon>
        <taxon>Bacilli</taxon>
        <taxon>Bacillales</taxon>
        <taxon>Paenibacillaceae</taxon>
        <taxon>Paenibacillus</taxon>
    </lineage>
</organism>
<accession>A0ABS7CEB5</accession>
<protein>
    <submittedName>
        <fullName evidence="2">BofC C-terminal domain-containing protein</fullName>
    </submittedName>
</protein>
<comment type="caution">
    <text evidence="2">The sequence shown here is derived from an EMBL/GenBank/DDBJ whole genome shotgun (WGS) entry which is preliminary data.</text>
</comment>
<gene>
    <name evidence="2" type="ORF">K0U00_34875</name>
</gene>
<dbReference type="Proteomes" id="UP001519887">
    <property type="component" value="Unassembled WGS sequence"/>
</dbReference>
<dbReference type="Gene3D" id="3.30.70.1740">
    <property type="entry name" value="Bypass-of-forespore C, C-terminal domain"/>
    <property type="match status" value="1"/>
</dbReference>
<feature type="domain" description="Bypass of forespore C C-terminal" evidence="1">
    <location>
        <begin position="143"/>
        <end position="219"/>
    </location>
</feature>
<dbReference type="EMBL" id="JAHZIK010001551">
    <property type="protein sequence ID" value="MBW7459249.1"/>
    <property type="molecule type" value="Genomic_DNA"/>
</dbReference>
<evidence type="ECO:0000259" key="1">
    <source>
        <dbReference type="Pfam" id="PF08955"/>
    </source>
</evidence>
<proteinExistence type="predicted"/>
<name>A0ABS7CEB5_9BACL</name>
<sequence length="234" mass="26449">MMEFSLWKQLKKRIRRRRRSLWTLGSMLVLVSISALSEDVYAASLQDSSSSMNIAWVDVSRMLPEMHGESESSPAASSSVIKLLAEHQGQVKVWLHRTYICGEETSSLGTADARAVLGMLKQHPEWTAVIGENSSVVMEQRMDDLSEDCKSHAYIGMDKDGNLTLFDGPPKKEKVMRTFFQLDVNYMESSLPKERMDELLNGIRISDLDGYNSVLSTFSDYALDESEKVMKSTY</sequence>
<reference evidence="2 3" key="1">
    <citation type="submission" date="2021-07" db="EMBL/GenBank/DDBJ databases">
        <title>Paenibacillus radiodurans sp. nov., isolated from the southeastern edge of Tengger Desert.</title>
        <authorList>
            <person name="Zhang G."/>
        </authorList>
    </citation>
    <scope>NUCLEOTIDE SEQUENCE [LARGE SCALE GENOMIC DNA]</scope>
    <source>
        <strain evidence="2 3">CCM 7311</strain>
    </source>
</reference>
<dbReference type="InterPro" id="IPR038117">
    <property type="entry name" value="BofC_C_sf"/>
</dbReference>